<dbReference type="EMBL" id="QQSY01000005">
    <property type="protein sequence ID" value="RDI97339.1"/>
    <property type="molecule type" value="Genomic_DNA"/>
</dbReference>
<dbReference type="InterPro" id="IPR017829">
    <property type="entry name" value="Hopanoid-assoc_sugar_epimerase"/>
</dbReference>
<dbReference type="GO" id="GO:0004029">
    <property type="term" value="F:aldehyde dehydrogenase (NAD+) activity"/>
    <property type="evidence" value="ECO:0007669"/>
    <property type="project" value="TreeGrafter"/>
</dbReference>
<dbReference type="RefSeq" id="WP_114826185.1">
    <property type="nucleotide sequence ID" value="NZ_QQSY01000005.1"/>
</dbReference>
<name>A0A370K3Y0_9GAMM</name>
<dbReference type="InterPro" id="IPR051783">
    <property type="entry name" value="NAD(P)-dependent_oxidoreduct"/>
</dbReference>
<dbReference type="InterPro" id="IPR036291">
    <property type="entry name" value="NAD(P)-bd_dom_sf"/>
</dbReference>
<sequence length="326" mass="35661">MRSLVTGATGFVGSAVVRRLLREDHRVRVLVRPGSDRRNLQGIDVEVVEGDLINASSLVRICDNCDAVFHVAADYRLWTPQPQQLYSTNVEGTRALLEAVRRSGVPRMVYTSSVATLGIPADGQPGDENTPVTLDDMIGHYKRSKFLAERLVCEYAAQGVPVVIVNPSTPLGPRDIKPTPTGRIVRDAVAGHMPAYVDTGLNIVHVDDVADGHWLALRHGAVGERYILGGANLSLRDLLFEIADIVGRRPPRWKLPHAALMPVAYLAEAWARISGRQPIATLEEIRMSRKRMFFTSAKAESALGYAAGPARLAVEDAVAWFSLHHA</sequence>
<evidence type="ECO:0000259" key="2">
    <source>
        <dbReference type="SMART" id="SM00822"/>
    </source>
</evidence>
<gene>
    <name evidence="3" type="ORF">DVT68_16390</name>
</gene>
<feature type="domain" description="Ketoreductase" evidence="2">
    <location>
        <begin position="2"/>
        <end position="141"/>
    </location>
</feature>
<dbReference type="InterPro" id="IPR057326">
    <property type="entry name" value="KR_dom"/>
</dbReference>
<comment type="caution">
    <text evidence="3">The sequence shown here is derived from an EMBL/GenBank/DDBJ whole genome shotgun (WGS) entry which is preliminary data.</text>
</comment>
<protein>
    <submittedName>
        <fullName evidence="3">NAD-dependent epimerase/dehydratase family protein</fullName>
    </submittedName>
</protein>
<keyword evidence="4" id="KW-1185">Reference proteome</keyword>
<dbReference type="SMART" id="SM00822">
    <property type="entry name" value="PKS_KR"/>
    <property type="match status" value="1"/>
</dbReference>
<dbReference type="Gene3D" id="3.40.50.720">
    <property type="entry name" value="NAD(P)-binding Rossmann-like Domain"/>
    <property type="match status" value="1"/>
</dbReference>
<dbReference type="PANTHER" id="PTHR48079">
    <property type="entry name" value="PROTEIN YEEZ"/>
    <property type="match status" value="1"/>
</dbReference>
<dbReference type="PANTHER" id="PTHR48079:SF6">
    <property type="entry name" value="NAD(P)-BINDING DOMAIN-CONTAINING PROTEIN-RELATED"/>
    <property type="match status" value="1"/>
</dbReference>
<dbReference type="OrthoDB" id="9787292at2"/>
<comment type="similarity">
    <text evidence="1">Belongs to the short-chain dehydrogenases/reductases (SDR) family.</text>
</comment>
<proteinExistence type="inferred from homology"/>
<evidence type="ECO:0000313" key="3">
    <source>
        <dbReference type="EMBL" id="RDI97339.1"/>
    </source>
</evidence>
<organism evidence="3 4">
    <name type="scientific">Dyella solisilvae</name>
    <dbReference type="NCBI Taxonomy" id="1920168"/>
    <lineage>
        <taxon>Bacteria</taxon>
        <taxon>Pseudomonadati</taxon>
        <taxon>Pseudomonadota</taxon>
        <taxon>Gammaproteobacteria</taxon>
        <taxon>Lysobacterales</taxon>
        <taxon>Rhodanobacteraceae</taxon>
        <taxon>Dyella</taxon>
    </lineage>
</organism>
<evidence type="ECO:0000256" key="1">
    <source>
        <dbReference type="ARBA" id="ARBA00006484"/>
    </source>
</evidence>
<dbReference type="AlphaFoldDB" id="A0A370K3Y0"/>
<accession>A0A370K3Y0</accession>
<dbReference type="GO" id="GO:0005737">
    <property type="term" value="C:cytoplasm"/>
    <property type="evidence" value="ECO:0007669"/>
    <property type="project" value="TreeGrafter"/>
</dbReference>
<dbReference type="NCBIfam" id="TIGR03466">
    <property type="entry name" value="HpnA"/>
    <property type="match status" value="1"/>
</dbReference>
<dbReference type="Proteomes" id="UP000254711">
    <property type="component" value="Unassembled WGS sequence"/>
</dbReference>
<dbReference type="Pfam" id="PF01370">
    <property type="entry name" value="Epimerase"/>
    <property type="match status" value="1"/>
</dbReference>
<dbReference type="CDD" id="cd05228">
    <property type="entry name" value="AR_FR_like_1_SDR_e"/>
    <property type="match status" value="1"/>
</dbReference>
<dbReference type="InterPro" id="IPR001509">
    <property type="entry name" value="Epimerase_deHydtase"/>
</dbReference>
<dbReference type="SUPFAM" id="SSF51735">
    <property type="entry name" value="NAD(P)-binding Rossmann-fold domains"/>
    <property type="match status" value="1"/>
</dbReference>
<evidence type="ECO:0000313" key="4">
    <source>
        <dbReference type="Proteomes" id="UP000254711"/>
    </source>
</evidence>
<reference evidence="3 4" key="1">
    <citation type="submission" date="2018-07" db="EMBL/GenBank/DDBJ databases">
        <title>Dyella solisilvae sp. nov., isolated from the pine and broad-leaved mixed forest soil.</title>
        <authorList>
            <person name="Gao Z."/>
            <person name="Qiu L."/>
        </authorList>
    </citation>
    <scope>NUCLEOTIDE SEQUENCE [LARGE SCALE GENOMIC DNA]</scope>
    <source>
        <strain evidence="3 4">DHG54</strain>
    </source>
</reference>